<evidence type="ECO:0000313" key="1">
    <source>
        <dbReference type="EMBL" id="UVN06049.1"/>
    </source>
</evidence>
<organism evidence="1 2">
    <name type="scientific">Bacteriophage sp</name>
    <dbReference type="NCBI Taxonomy" id="38018"/>
    <lineage>
        <taxon>Viruses</taxon>
    </lineage>
</organism>
<reference evidence="1" key="1">
    <citation type="submission" date="2022-07" db="EMBL/GenBank/DDBJ databases">
        <authorList>
            <person name="Nishijima S."/>
        </authorList>
    </citation>
    <scope>NUCLEOTIDE SEQUENCE</scope>
    <source>
        <strain evidence="1">1827_77749</strain>
    </source>
</reference>
<name>A0ABY5T2J7_9VIRU</name>
<protein>
    <submittedName>
        <fullName evidence="1">Uncharacterized protein</fullName>
    </submittedName>
</protein>
<proteinExistence type="predicted"/>
<dbReference type="Proteomes" id="UP001160508">
    <property type="component" value="Segment"/>
</dbReference>
<evidence type="ECO:0000313" key="2">
    <source>
        <dbReference type="Proteomes" id="UP001160508"/>
    </source>
</evidence>
<sequence length="69" mass="8375">MRKLSVIWQILFSDKWAVFTFNDVPEDPEKLTAPYFKWNISHKDPYFFQLIRNRLKNIENNEVRTEKAG</sequence>
<dbReference type="EMBL" id="OP031061">
    <property type="protein sequence ID" value="UVN06049.1"/>
    <property type="molecule type" value="Genomic_DNA"/>
</dbReference>
<accession>A0ABY5T2J7</accession>
<keyword evidence="2" id="KW-1185">Reference proteome</keyword>